<dbReference type="NCBIfam" id="TIGR01129">
    <property type="entry name" value="secD"/>
    <property type="match status" value="1"/>
</dbReference>
<dbReference type="InterPro" id="IPR022813">
    <property type="entry name" value="SecD/SecF_arch_bac"/>
</dbReference>
<dbReference type="eggNOG" id="COG0342">
    <property type="taxonomic scope" value="Bacteria"/>
</dbReference>
<evidence type="ECO:0000256" key="2">
    <source>
        <dbReference type="ARBA" id="ARBA00022448"/>
    </source>
</evidence>
<dbReference type="NCBIfam" id="TIGR00966">
    <property type="entry name" value="transloc_SecF"/>
    <property type="match status" value="1"/>
</dbReference>
<evidence type="ECO:0000256" key="6">
    <source>
        <dbReference type="ARBA" id="ARBA00022989"/>
    </source>
</evidence>
<feature type="compositionally biased region" description="Basic and acidic residues" evidence="11">
    <location>
        <begin position="1037"/>
        <end position="1059"/>
    </location>
</feature>
<feature type="transmembrane region" description="Helical" evidence="9">
    <location>
        <begin position="906"/>
        <end position="929"/>
    </location>
</feature>
<keyword evidence="16" id="KW-1185">Reference proteome</keyword>
<evidence type="ECO:0000256" key="4">
    <source>
        <dbReference type="ARBA" id="ARBA00022692"/>
    </source>
</evidence>
<dbReference type="Gene3D" id="1.20.1640.10">
    <property type="entry name" value="Multidrug efflux transporter AcrB transmembrane domain"/>
    <property type="match status" value="2"/>
</dbReference>
<feature type="transmembrane region" description="Helical" evidence="9">
    <location>
        <begin position="508"/>
        <end position="527"/>
    </location>
</feature>
<dbReference type="Pfam" id="PF22599">
    <property type="entry name" value="SecDF_P1_head"/>
    <property type="match status" value="1"/>
</dbReference>
<keyword evidence="6 9" id="KW-1133">Transmembrane helix</keyword>
<sequence length="1074" mass="114294">MATKRSTRAAKSNSFAWPKRALALFCLILVTVFGLIFLTGNKSLSPKLGIDLQGGTRITLVPQGAKPSSEQLDQARRILSDRVNGMGVSGAEVRADGSNIVITVPGENVEEARTLGKTSQLVFRPVVQQPAQPDKGVFKEVEAMANRWVEVGALTPDAAQKKLDDLMKFLKQQKVPNAPKELKITAKAPAEGKTSVEQQKNRDKMVKVLLADRQSDKPNKQEAARALLTCEGADKLAGADDPAKPFVTCDTQGQVQVLGPAPVLEGSKPGPDAKYLTGAMIDGNAPITGGLNPQTTQMAISFKFKTGKETPGGETWYKFGQQMLQKQVAITLDSKVLSAPVIQEPTPPGNVSQITGDFSEKEAQDVANNLRYGALPISFVGENGEPGGTTTTISPTLGEASLKAGLIAGAVGLLLIALYALVYYRGLGIIALVSLLSSLALVYGLIVLLGRWIGYSLDLAGIAGLIIGLGTTADSFVIYFERIKDEIRDGSTFRSAVPRAWQRARRTIVTGNAVSLFGALVLYFLAIGEVKGFAFTLGLTTVFDLVIAFLVSAPLVILASRRPTFANPRLNGLGSAFRASDAQGASGGKRRRNEKGAVTGDSGETSATKDADQKPAATEKSSMGFFDKMYNGMGGFQIIPKRRKWYTLMVAMLAVAIGAILIRGFTLGIDFQGGTRMAMPPADNVTQSQVEETFEEAIGVRPQSAQTVGSGDSRVIEVTSERLSDDQIRQVRSALFEKFQPKNAAGEVSESAVTDSTVSESWGKSITQRMLLSLGVFLLIVFAYITVRLERDMALAAIVTILLDLAVVAGLYALIGFEVSPATVIGLLTILAFSLYDVVVVFDKIRENTAGLFGSTRSTFDEQANLALNQTIMRSINTSIFSAVPIVSLLVVAVGLMGVGTLKDLALVQFIGVIVGTFNSIFFAAPLLASIKARQRKYRDHNARVLKAREGAVSDGEESGENGAVDAKDDAARNQSDAGDDGADHETSGKVAEARSSSTEAAGSKGLPSADEDSGAASDKDGKRKVRFPATAHRVNRHDDDADSKAIDSDSADFTRRPQEPGNGAAGQTWRPGM</sequence>
<dbReference type="eggNOG" id="COG0341">
    <property type="taxonomic scope" value="Bacteria"/>
</dbReference>
<keyword evidence="4 9" id="KW-0812">Transmembrane</keyword>
<evidence type="ECO:0000256" key="8">
    <source>
        <dbReference type="ARBA" id="ARBA00023136"/>
    </source>
</evidence>
<dbReference type="GO" id="GO:0015450">
    <property type="term" value="F:protein-transporting ATPase activity"/>
    <property type="evidence" value="ECO:0007669"/>
    <property type="project" value="InterPro"/>
</dbReference>
<dbReference type="SUPFAM" id="SSF82866">
    <property type="entry name" value="Multidrug efflux transporter AcrB transmembrane domain"/>
    <property type="match status" value="2"/>
</dbReference>
<dbReference type="InterPro" id="IPR005791">
    <property type="entry name" value="SecD"/>
</dbReference>
<evidence type="ECO:0000259" key="14">
    <source>
        <dbReference type="Pfam" id="PF22599"/>
    </source>
</evidence>
<feature type="domain" description="Protein export membrane protein SecD/SecF C-terminal" evidence="12">
    <location>
        <begin position="749"/>
        <end position="932"/>
    </location>
</feature>
<comment type="similarity">
    <text evidence="10">Belongs to the SecD/SecF family. SecF subfamily.</text>
</comment>
<feature type="transmembrane region" description="Helical" evidence="9">
    <location>
        <begin position="880"/>
        <end position="900"/>
    </location>
</feature>
<feature type="region of interest" description="Disordered" evidence="11">
    <location>
        <begin position="580"/>
        <end position="619"/>
    </location>
</feature>
<dbReference type="PRINTS" id="PR01755">
    <property type="entry name" value="SECFTRNLCASE"/>
</dbReference>
<dbReference type="AlphaFoldDB" id="F8E328"/>
<dbReference type="Gene3D" id="3.30.70.3220">
    <property type="match status" value="1"/>
</dbReference>
<evidence type="ECO:0000256" key="11">
    <source>
        <dbReference type="SAM" id="MobiDB-lite"/>
    </source>
</evidence>
<comment type="caution">
    <text evidence="9">Lacks conserved residue(s) required for the propagation of feature annotation.</text>
</comment>
<feature type="domain" description="SecDF P1 head subdomain" evidence="14">
    <location>
        <begin position="289"/>
        <end position="377"/>
    </location>
</feature>
<feature type="transmembrane region" description="Helical" evidence="9">
    <location>
        <begin position="404"/>
        <end position="422"/>
    </location>
</feature>
<evidence type="ECO:0000256" key="5">
    <source>
        <dbReference type="ARBA" id="ARBA00022927"/>
    </source>
</evidence>
<dbReference type="InterPro" id="IPR055344">
    <property type="entry name" value="SecD_SecF_C_bact"/>
</dbReference>
<feature type="transmembrane region" description="Helical" evidence="9">
    <location>
        <begin position="821"/>
        <end position="842"/>
    </location>
</feature>
<feature type="transmembrane region" description="Helical" evidence="9">
    <location>
        <begin position="645"/>
        <end position="669"/>
    </location>
</feature>
<dbReference type="HOGENOM" id="CLU_287112_0_0_11"/>
<dbReference type="Pfam" id="PF02355">
    <property type="entry name" value="SecD_SecF_C"/>
    <property type="match status" value="2"/>
</dbReference>
<name>F8E328_CORRG</name>
<dbReference type="GO" id="GO:0006605">
    <property type="term" value="P:protein targeting"/>
    <property type="evidence" value="ECO:0007669"/>
    <property type="project" value="UniProtKB-UniRule"/>
</dbReference>
<reference evidence="15 16" key="1">
    <citation type="journal article" date="2012" name="BMC Genomics">
        <title>Complete genome sequence, lifestyle, and multi-drug resistance of the human pathogen Corynebacterium resistens DSM 45100 isolated from blood samples of a leukemia patient.</title>
        <authorList>
            <person name="Schroder J."/>
            <person name="Maus I."/>
            <person name="Meyer K."/>
            <person name="Wordemann S."/>
            <person name="Blom J."/>
            <person name="Jaenicke S."/>
            <person name="Schneider J."/>
            <person name="Trost E."/>
            <person name="Tauch A."/>
        </authorList>
    </citation>
    <scope>NUCLEOTIDE SEQUENCE [LARGE SCALE GENOMIC DNA]</scope>
    <source>
        <strain evidence="16">DSM 45100 / JCM 12819 / CCUG 50093 / GTC 2026 / SICGH 158</strain>
    </source>
</reference>
<organism evidence="15 16">
    <name type="scientific">Corynebacterium resistens (strain DSM 45100 / JCM 12819 / GTC 2026 / SICGH 158)</name>
    <dbReference type="NCBI Taxonomy" id="662755"/>
    <lineage>
        <taxon>Bacteria</taxon>
        <taxon>Bacillati</taxon>
        <taxon>Actinomycetota</taxon>
        <taxon>Actinomycetes</taxon>
        <taxon>Mycobacteriales</taxon>
        <taxon>Corynebacteriaceae</taxon>
        <taxon>Corynebacterium</taxon>
    </lineage>
</organism>
<feature type="region of interest" description="Disordered" evidence="11">
    <location>
        <begin position="949"/>
        <end position="1074"/>
    </location>
</feature>
<comment type="subunit">
    <text evidence="10">Forms a complex with SecD. Part of the essential Sec protein translocation apparatus which comprises SecA, SecYEG and auxiliary proteins SecDF. Other proteins may also be involved.</text>
</comment>
<evidence type="ECO:0000256" key="9">
    <source>
        <dbReference type="HAMAP-Rule" id="MF_01463"/>
    </source>
</evidence>
<dbReference type="InterPro" id="IPR054384">
    <property type="entry name" value="SecDF_P1_head"/>
</dbReference>
<evidence type="ECO:0000256" key="3">
    <source>
        <dbReference type="ARBA" id="ARBA00022475"/>
    </source>
</evidence>
<feature type="transmembrane region" description="Helical" evidence="9">
    <location>
        <begin position="21"/>
        <end position="40"/>
    </location>
</feature>
<dbReference type="Gene3D" id="3.30.1360.200">
    <property type="match status" value="1"/>
</dbReference>
<feature type="domain" description="Protein translocase subunit SecDF P1" evidence="13">
    <location>
        <begin position="72"/>
        <end position="126"/>
    </location>
</feature>
<dbReference type="GO" id="GO:0065002">
    <property type="term" value="P:intracellular protein transmembrane transport"/>
    <property type="evidence" value="ECO:0007669"/>
    <property type="project" value="UniProtKB-UniRule"/>
</dbReference>
<comment type="function">
    <text evidence="9">Part of the Sec protein translocase complex. Interacts with the SecYEG preprotein conducting channel. SecDF uses the proton motive force (PMF) to complete protein translocation after the ATP-dependent function of SecA.</text>
</comment>
<dbReference type="GO" id="GO:0005886">
    <property type="term" value="C:plasma membrane"/>
    <property type="evidence" value="ECO:0007669"/>
    <property type="project" value="UniProtKB-SubCell"/>
</dbReference>
<feature type="transmembrane region" description="Helical" evidence="9">
    <location>
        <begin position="770"/>
        <end position="787"/>
    </location>
</feature>
<evidence type="ECO:0000313" key="16">
    <source>
        <dbReference type="Proteomes" id="UP000000492"/>
    </source>
</evidence>
<comment type="subcellular location">
    <subcellularLocation>
        <location evidence="1 9">Cell membrane</location>
        <topology evidence="1 9">Multi-pass membrane protein</topology>
    </subcellularLocation>
</comment>
<dbReference type="HAMAP" id="MF_01463_B">
    <property type="entry name" value="SecD_B"/>
    <property type="match status" value="1"/>
</dbReference>
<accession>F8E328</accession>
<dbReference type="PANTHER" id="PTHR30081">
    <property type="entry name" value="PROTEIN-EXPORT MEMBRANE PROTEIN SEC"/>
    <property type="match status" value="1"/>
</dbReference>
<dbReference type="KEGG" id="crd:CRES_1132"/>
<comment type="subunit">
    <text evidence="9">Forms a complex with SecF. Part of the essential Sec protein translocation apparatus which comprises SecA, SecYEG and auxiliary proteins SecDF. Other proteins may also be involved.</text>
</comment>
<gene>
    <name evidence="9 15" type="primary">secD</name>
    <name evidence="10" type="synonym">secF</name>
    <name evidence="15" type="ordered locus">CRES_1132</name>
</gene>
<dbReference type="HAMAP" id="MF_01464_B">
    <property type="entry name" value="SecF_B"/>
    <property type="match status" value="1"/>
</dbReference>
<dbReference type="NCBIfam" id="TIGR00916">
    <property type="entry name" value="2A0604s01"/>
    <property type="match status" value="1"/>
</dbReference>
<evidence type="ECO:0000256" key="7">
    <source>
        <dbReference type="ARBA" id="ARBA00023010"/>
    </source>
</evidence>
<evidence type="ECO:0000313" key="15">
    <source>
        <dbReference type="EMBL" id="AEI09488.1"/>
    </source>
</evidence>
<dbReference type="Proteomes" id="UP000000492">
    <property type="component" value="Chromosome"/>
</dbReference>
<keyword evidence="8 9" id="KW-0472">Membrane</keyword>
<feature type="transmembrane region" description="Helical" evidence="9">
    <location>
        <begin position="429"/>
        <end position="453"/>
    </location>
</feature>
<dbReference type="EMBL" id="CP002857">
    <property type="protein sequence ID" value="AEI09488.1"/>
    <property type="molecule type" value="Genomic_DNA"/>
</dbReference>
<keyword evidence="7 9" id="KW-0811">Translocation</keyword>
<dbReference type="GO" id="GO:0043952">
    <property type="term" value="P:protein transport by the Sec complex"/>
    <property type="evidence" value="ECO:0007669"/>
    <property type="project" value="UniProtKB-UniRule"/>
</dbReference>
<feature type="transmembrane region" description="Helical" evidence="9">
    <location>
        <begin position="459"/>
        <end position="480"/>
    </location>
</feature>
<dbReference type="STRING" id="662755.CRES_1132"/>
<evidence type="ECO:0000259" key="12">
    <source>
        <dbReference type="Pfam" id="PF02355"/>
    </source>
</evidence>
<dbReference type="Pfam" id="PF07549">
    <property type="entry name" value="Sec_GG"/>
    <property type="match status" value="2"/>
</dbReference>
<feature type="domain" description="Protein export membrane protein SecD/SecF C-terminal" evidence="12">
    <location>
        <begin position="390"/>
        <end position="559"/>
    </location>
</feature>
<dbReference type="OrthoDB" id="5240379at2"/>
<evidence type="ECO:0000256" key="10">
    <source>
        <dbReference type="HAMAP-Rule" id="MF_01464"/>
    </source>
</evidence>
<feature type="transmembrane region" description="Helical" evidence="9">
    <location>
        <begin position="794"/>
        <end position="815"/>
    </location>
</feature>
<dbReference type="InterPro" id="IPR048631">
    <property type="entry name" value="SecD_1st"/>
</dbReference>
<feature type="transmembrane region" description="Helical" evidence="9">
    <location>
        <begin position="533"/>
        <end position="559"/>
    </location>
</feature>
<dbReference type="Pfam" id="PF21760">
    <property type="entry name" value="SecD_1st"/>
    <property type="match status" value="1"/>
</dbReference>
<keyword evidence="5 9" id="KW-0653">Protein transport</keyword>
<dbReference type="InterPro" id="IPR022646">
    <property type="entry name" value="SecD/SecF_CS"/>
</dbReference>
<dbReference type="InterPro" id="IPR048634">
    <property type="entry name" value="SecD_SecF_C"/>
</dbReference>
<keyword evidence="3 9" id="KW-1003">Cell membrane</keyword>
<evidence type="ECO:0000256" key="1">
    <source>
        <dbReference type="ARBA" id="ARBA00004651"/>
    </source>
</evidence>
<dbReference type="PANTHER" id="PTHR30081:SF1">
    <property type="entry name" value="PROTEIN TRANSLOCASE SUBUNIT SECD"/>
    <property type="match status" value="1"/>
</dbReference>
<dbReference type="InterPro" id="IPR022645">
    <property type="entry name" value="SecD/SecF_bac"/>
</dbReference>
<protein>
    <recommendedName>
        <fullName evidence="9 10">Multifunctional fusion protein</fullName>
    </recommendedName>
    <domain>
        <recommendedName>
            <fullName evidence="9">Protein translocase subunit SecD</fullName>
        </recommendedName>
    </domain>
    <domain>
        <recommendedName>
            <fullName evidence="10">Protein-export membrane protein SecF</fullName>
        </recommendedName>
    </domain>
</protein>
<comment type="similarity">
    <text evidence="9">Belongs to the SecD/SecF family. SecD subfamily.</text>
</comment>
<keyword evidence="2 9" id="KW-0813">Transport</keyword>
<dbReference type="InterPro" id="IPR005665">
    <property type="entry name" value="SecF_bac"/>
</dbReference>
<proteinExistence type="inferred from homology"/>
<evidence type="ECO:0000259" key="13">
    <source>
        <dbReference type="Pfam" id="PF21760"/>
    </source>
</evidence>